<comment type="subcellular location">
    <subcellularLocation>
        <location evidence="1">Membrane</location>
        <topology evidence="1">Multi-pass membrane protein</topology>
    </subcellularLocation>
</comment>
<dbReference type="EMBL" id="AP023368">
    <property type="protein sequence ID" value="BCJ99849.1"/>
    <property type="molecule type" value="Genomic_DNA"/>
</dbReference>
<feature type="transmembrane region" description="Helical" evidence="5">
    <location>
        <begin position="170"/>
        <end position="192"/>
    </location>
</feature>
<dbReference type="InterPro" id="IPR006977">
    <property type="entry name" value="Yip1_dom"/>
</dbReference>
<evidence type="ECO:0000313" key="7">
    <source>
        <dbReference type="EMBL" id="BCJ99849.1"/>
    </source>
</evidence>
<accession>A0A7I8DN85</accession>
<evidence type="ECO:0000313" key="8">
    <source>
        <dbReference type="Proteomes" id="UP000515703"/>
    </source>
</evidence>
<dbReference type="RefSeq" id="WP_185255578.1">
    <property type="nucleotide sequence ID" value="NZ_AP023368.1"/>
</dbReference>
<feature type="transmembrane region" description="Helical" evidence="5">
    <location>
        <begin position="142"/>
        <end position="164"/>
    </location>
</feature>
<dbReference type="GO" id="GO:0016020">
    <property type="term" value="C:membrane"/>
    <property type="evidence" value="ECO:0007669"/>
    <property type="project" value="UniProtKB-SubCell"/>
</dbReference>
<gene>
    <name evidence="7" type="ORF">bsdcttw_28900</name>
</gene>
<organism evidence="7 8">
    <name type="scientific">Anaerocolumna chitinilytica</name>
    <dbReference type="NCBI Taxonomy" id="1727145"/>
    <lineage>
        <taxon>Bacteria</taxon>
        <taxon>Bacillati</taxon>
        <taxon>Bacillota</taxon>
        <taxon>Clostridia</taxon>
        <taxon>Lachnospirales</taxon>
        <taxon>Lachnospiraceae</taxon>
        <taxon>Anaerocolumna</taxon>
    </lineage>
</organism>
<name>A0A7I8DN85_9FIRM</name>
<dbReference type="Pfam" id="PF04893">
    <property type="entry name" value="Yip1"/>
    <property type="match status" value="1"/>
</dbReference>
<evidence type="ECO:0000256" key="3">
    <source>
        <dbReference type="ARBA" id="ARBA00022989"/>
    </source>
</evidence>
<keyword evidence="8" id="KW-1185">Reference proteome</keyword>
<dbReference type="KEGG" id="acht:bsdcttw_28900"/>
<reference evidence="7 8" key="1">
    <citation type="submission" date="2020-08" db="EMBL/GenBank/DDBJ databases">
        <title>Draft genome sequencing of an Anaerocolumna strain isolated from anoxic soil subjected to BSD treatment.</title>
        <authorList>
            <person name="Uek A."/>
            <person name="Tonouchi A."/>
        </authorList>
    </citation>
    <scope>NUCLEOTIDE SEQUENCE [LARGE SCALE GENOMIC DNA]</scope>
    <source>
        <strain evidence="7 8">CTTW</strain>
    </source>
</reference>
<feature type="transmembrane region" description="Helical" evidence="5">
    <location>
        <begin position="104"/>
        <end position="130"/>
    </location>
</feature>
<feature type="transmembrane region" description="Helical" evidence="5">
    <location>
        <begin position="65"/>
        <end position="84"/>
    </location>
</feature>
<feature type="transmembrane region" description="Helical" evidence="5">
    <location>
        <begin position="33"/>
        <end position="53"/>
    </location>
</feature>
<feature type="domain" description="Yip1" evidence="6">
    <location>
        <begin position="16"/>
        <end position="184"/>
    </location>
</feature>
<keyword evidence="3 5" id="KW-1133">Transmembrane helix</keyword>
<evidence type="ECO:0000256" key="5">
    <source>
        <dbReference type="SAM" id="Phobius"/>
    </source>
</evidence>
<sequence length="211" mass="24288">MRSEIIKERLHYLRYAMFHPFDGFYEIKYRGKGSVLIATVILVLYGIMQCIAYQYTGFVMNRNAVFAMNSVSIFISALSVFLLFTVSNWTVTTLFNGKGNMRDIYIVICYSILPMLLFNGITAFISNFIIKEEVIIVKSLQEIGVVWFVFVLLAGLCIIHEYTFSVNIKTLLATAVAAFIIIFLGILFFSLLERMYYFFTSVGQEIIRRVN</sequence>
<proteinExistence type="predicted"/>
<evidence type="ECO:0000256" key="4">
    <source>
        <dbReference type="ARBA" id="ARBA00023136"/>
    </source>
</evidence>
<protein>
    <recommendedName>
        <fullName evidence="6">Yip1 domain-containing protein</fullName>
    </recommendedName>
</protein>
<evidence type="ECO:0000259" key="6">
    <source>
        <dbReference type="Pfam" id="PF04893"/>
    </source>
</evidence>
<evidence type="ECO:0000256" key="1">
    <source>
        <dbReference type="ARBA" id="ARBA00004141"/>
    </source>
</evidence>
<dbReference type="AlphaFoldDB" id="A0A7I8DN85"/>
<evidence type="ECO:0000256" key="2">
    <source>
        <dbReference type="ARBA" id="ARBA00022692"/>
    </source>
</evidence>
<keyword evidence="4 5" id="KW-0472">Membrane</keyword>
<dbReference type="Proteomes" id="UP000515703">
    <property type="component" value="Chromosome"/>
</dbReference>
<reference evidence="7 8" key="2">
    <citation type="submission" date="2020-08" db="EMBL/GenBank/DDBJ databases">
        <authorList>
            <person name="Ueki A."/>
            <person name="Tonouchi A."/>
        </authorList>
    </citation>
    <scope>NUCLEOTIDE SEQUENCE [LARGE SCALE GENOMIC DNA]</scope>
    <source>
        <strain evidence="7 8">CTTW</strain>
    </source>
</reference>
<keyword evidence="2 5" id="KW-0812">Transmembrane</keyword>